<keyword evidence="2" id="KW-0732">Signal</keyword>
<reference evidence="3 4" key="1">
    <citation type="submission" date="2020-08" db="EMBL/GenBank/DDBJ databases">
        <title>Genomic Encyclopedia of Type Strains, Phase IV (KMG-IV): sequencing the most valuable type-strain genomes for metagenomic binning, comparative biology and taxonomic classification.</title>
        <authorList>
            <person name="Goeker M."/>
        </authorList>
    </citation>
    <scope>NUCLEOTIDE SEQUENCE [LARGE SCALE GENOMIC DNA]</scope>
    <source>
        <strain evidence="3 4">DSM 26963</strain>
    </source>
</reference>
<keyword evidence="1" id="KW-0472">Membrane</keyword>
<comment type="caution">
    <text evidence="3">The sequence shown here is derived from an EMBL/GenBank/DDBJ whole genome shotgun (WGS) entry which is preliminary data.</text>
</comment>
<gene>
    <name evidence="3" type="ORF">HNQ43_000805</name>
</gene>
<dbReference type="RefSeq" id="WP_183375019.1">
    <property type="nucleotide sequence ID" value="NZ_JACHHD010000006.1"/>
</dbReference>
<organism evidence="3 4">
    <name type="scientific">Faecalicoccus acidiformans</name>
    <dbReference type="NCBI Taxonomy" id="915173"/>
    <lineage>
        <taxon>Bacteria</taxon>
        <taxon>Bacillati</taxon>
        <taxon>Bacillota</taxon>
        <taxon>Erysipelotrichia</taxon>
        <taxon>Erysipelotrichales</taxon>
        <taxon>Erysipelotrichaceae</taxon>
        <taxon>Faecalicoccus</taxon>
    </lineage>
</organism>
<evidence type="ECO:0000313" key="4">
    <source>
        <dbReference type="Proteomes" id="UP000521313"/>
    </source>
</evidence>
<sequence>MKKILCLLFCLGLGMPMSVLAQEDKPPPVEVKEEPVLSVWCNQREVLDHLDLYDESVLEVYVEEDVQSVSVWIDENPYLFEIVDGTFEIPVGLDNQKIQIEVINVLEETFTKEIRVHALSNLEAQLQLEKTYTLKDTHQIEFGSVCLDKVQAKIYVNDELTQTIDCQGKKQVSFTLSRSGKIQVKLEYLDCKEPVLINGSESLMFFFSCEQPKIQILSQTTISNQDIPIQFIGPDFIERVEVRVDDGQSVHTYTTLEDLTLLKREGEAVTYRITVNGNDLFGRFFSHDQIVTIDAKKPYLTVLHGDQILHPGTLNLFSQRSSLNMVWDEPTSTKVFAWVQGKQIEIENLNSLWTSWPDFSAFSVLIQGQDPVGNVSNYTFDLQVIPPVLPTTPKTPIQDTMEELKSEKQSDEKEEKEIETVNTSWIPGNIQDIQKVHRTWKINDSQQVILEKQEKEIEDHTRPLIQVRAGKDCDLAKLQLHDRVLITLVNTQSYSQDRFVEIVINGKKADLDLLKKDVLGNEFLEFVIEDPTTTIEAKAIDNSDNITTFYKTLKVMEERPFSWLPIIGIGTIVLIGAVVLIILRKHDKNQDFEG</sequence>
<feature type="chain" id="PRO_5030535029" evidence="2">
    <location>
        <begin position="22"/>
        <end position="594"/>
    </location>
</feature>
<dbReference type="Proteomes" id="UP000521313">
    <property type="component" value="Unassembled WGS sequence"/>
</dbReference>
<evidence type="ECO:0000256" key="1">
    <source>
        <dbReference type="SAM" id="Phobius"/>
    </source>
</evidence>
<evidence type="ECO:0000313" key="3">
    <source>
        <dbReference type="EMBL" id="MBB5184762.1"/>
    </source>
</evidence>
<dbReference type="AlphaFoldDB" id="A0A7W8FZ87"/>
<accession>A0A7W8FZ87</accession>
<evidence type="ECO:0000256" key="2">
    <source>
        <dbReference type="SAM" id="SignalP"/>
    </source>
</evidence>
<feature type="signal peptide" evidence="2">
    <location>
        <begin position="1"/>
        <end position="21"/>
    </location>
</feature>
<feature type="transmembrane region" description="Helical" evidence="1">
    <location>
        <begin position="561"/>
        <end position="583"/>
    </location>
</feature>
<name>A0A7W8FZ87_9FIRM</name>
<proteinExistence type="predicted"/>
<protein>
    <submittedName>
        <fullName evidence="3">Uncharacterized protein</fullName>
    </submittedName>
</protein>
<keyword evidence="1" id="KW-1133">Transmembrane helix</keyword>
<keyword evidence="1" id="KW-0812">Transmembrane</keyword>
<dbReference type="EMBL" id="JACHHD010000006">
    <property type="protein sequence ID" value="MBB5184762.1"/>
    <property type="molecule type" value="Genomic_DNA"/>
</dbReference>